<dbReference type="AlphaFoldDB" id="W8VXK9"/>
<evidence type="ECO:0000256" key="10">
    <source>
        <dbReference type="ARBA" id="ARBA00023329"/>
    </source>
</evidence>
<dbReference type="SUPFAM" id="SSF161111">
    <property type="entry name" value="Cation efflux protein transmembrane domain-like"/>
    <property type="match status" value="1"/>
</dbReference>
<dbReference type="KEGG" id="nmf:NMS_2098"/>
<keyword evidence="7 11" id="KW-1133">Transmembrane helix</keyword>
<evidence type="ECO:0000313" key="14">
    <source>
        <dbReference type="Proteomes" id="UP000031760"/>
    </source>
</evidence>
<evidence type="ECO:0000256" key="1">
    <source>
        <dbReference type="ARBA" id="ARBA00004146"/>
    </source>
</evidence>
<evidence type="ECO:0000256" key="7">
    <source>
        <dbReference type="ARBA" id="ARBA00022989"/>
    </source>
</evidence>
<feature type="transmembrane region" description="Helical" evidence="11">
    <location>
        <begin position="83"/>
        <end position="101"/>
    </location>
</feature>
<evidence type="ECO:0000256" key="8">
    <source>
        <dbReference type="ARBA" id="ARBA00023018"/>
    </source>
</evidence>
<accession>W8VXK9</accession>
<proteinExistence type="inferred from homology"/>
<dbReference type="InterPro" id="IPR058533">
    <property type="entry name" value="Cation_efflux_TM"/>
</dbReference>
<name>W8VXK9_9FLAO</name>
<evidence type="ECO:0000256" key="11">
    <source>
        <dbReference type="SAM" id="Phobius"/>
    </source>
</evidence>
<dbReference type="PANTHER" id="PTHR31937:SF2">
    <property type="entry name" value="TRANSMEMBRANE PROTEIN 163"/>
    <property type="match status" value="1"/>
</dbReference>
<keyword evidence="14" id="KW-1185">Reference proteome</keyword>
<evidence type="ECO:0000256" key="6">
    <source>
        <dbReference type="ARBA" id="ARBA00022833"/>
    </source>
</evidence>
<dbReference type="GO" id="GO:0016020">
    <property type="term" value="C:membrane"/>
    <property type="evidence" value="ECO:0007669"/>
    <property type="project" value="InterPro"/>
</dbReference>
<gene>
    <name evidence="13" type="ORF">NMS_2098</name>
</gene>
<dbReference type="Proteomes" id="UP000031760">
    <property type="component" value="Chromosome"/>
</dbReference>
<evidence type="ECO:0000313" key="13">
    <source>
        <dbReference type="EMBL" id="BAO56107.1"/>
    </source>
</evidence>
<comment type="similarity">
    <text evidence="3">Belongs to the TMEM163 family.</text>
</comment>
<dbReference type="GO" id="GO:0008324">
    <property type="term" value="F:monoatomic cation transmembrane transporter activity"/>
    <property type="evidence" value="ECO:0007669"/>
    <property type="project" value="InterPro"/>
</dbReference>
<evidence type="ECO:0000256" key="2">
    <source>
        <dbReference type="ARBA" id="ARBA00004644"/>
    </source>
</evidence>
<feature type="transmembrane region" description="Helical" evidence="11">
    <location>
        <begin position="21"/>
        <end position="39"/>
    </location>
</feature>
<dbReference type="PANTHER" id="PTHR31937">
    <property type="entry name" value="TRANSMEMBRANE PROTEIN 163"/>
    <property type="match status" value="1"/>
</dbReference>
<feature type="transmembrane region" description="Helical" evidence="11">
    <location>
        <begin position="45"/>
        <end position="63"/>
    </location>
</feature>
<evidence type="ECO:0000256" key="9">
    <source>
        <dbReference type="ARBA" id="ARBA00023136"/>
    </source>
</evidence>
<dbReference type="Gene3D" id="1.20.1510.10">
    <property type="entry name" value="Cation efflux protein transmembrane domain"/>
    <property type="match status" value="1"/>
</dbReference>
<dbReference type="HOGENOM" id="CLU_073293_2_0_10"/>
<sequence>MNMEKTRKKNLKEARTLQVWNVIYDVIEVVVSLIAGFAANSSALIGWGLDSTIEVVSAATLGWRLHGELKGIDEEKVKRRQKITLNVIAISFTLICIFISYDSITKLITRETVSWSTMGLVILLVSLVVNPILIYFKRKYGKKLDSPALLADAKDTFICLYQTVVVLIGLLLVNWLGWWWADPVAALLIVPYAAKEGWEAYNKAKNINYNIVQND</sequence>
<evidence type="ECO:0000256" key="5">
    <source>
        <dbReference type="ARBA" id="ARBA00022753"/>
    </source>
</evidence>
<keyword evidence="5" id="KW-0967">Endosome</keyword>
<dbReference type="InterPro" id="IPR026765">
    <property type="entry name" value="Tmem163"/>
</dbReference>
<evidence type="ECO:0000256" key="4">
    <source>
        <dbReference type="ARBA" id="ARBA00022692"/>
    </source>
</evidence>
<dbReference type="Pfam" id="PF01545">
    <property type="entry name" value="Cation_efflux"/>
    <property type="match status" value="1"/>
</dbReference>
<dbReference type="EMBL" id="AP014548">
    <property type="protein sequence ID" value="BAO56107.1"/>
    <property type="molecule type" value="Genomic_DNA"/>
</dbReference>
<feature type="domain" description="Cation efflux protein transmembrane" evidence="12">
    <location>
        <begin position="26"/>
        <end position="199"/>
    </location>
</feature>
<evidence type="ECO:0000259" key="12">
    <source>
        <dbReference type="Pfam" id="PF01545"/>
    </source>
</evidence>
<keyword evidence="4 11" id="KW-0812">Transmembrane</keyword>
<evidence type="ECO:0000256" key="3">
    <source>
        <dbReference type="ARBA" id="ARBA00008731"/>
    </source>
</evidence>
<feature type="transmembrane region" description="Helical" evidence="11">
    <location>
        <begin position="113"/>
        <end position="136"/>
    </location>
</feature>
<dbReference type="InterPro" id="IPR027469">
    <property type="entry name" value="Cation_efflux_TMD_sf"/>
</dbReference>
<keyword evidence="9 11" id="KW-0472">Membrane</keyword>
<keyword evidence="8" id="KW-0770">Synapse</keyword>
<comment type="subcellular location">
    <subcellularLocation>
        <location evidence="2">Cytoplasmic vesicle</location>
        <location evidence="2">Secretory vesicle</location>
        <location evidence="2">Synaptic vesicle membrane</location>
        <topology evidence="2">Multi-pass membrane protein</topology>
    </subcellularLocation>
    <subcellularLocation>
        <location evidence="1">Early endosome membrane</location>
    </subcellularLocation>
</comment>
<dbReference type="GO" id="GO:0031410">
    <property type="term" value="C:cytoplasmic vesicle"/>
    <property type="evidence" value="ECO:0007669"/>
    <property type="project" value="UniProtKB-KW"/>
</dbReference>
<keyword evidence="10" id="KW-0968">Cytoplasmic vesicle</keyword>
<keyword evidence="6" id="KW-0862">Zinc</keyword>
<organism evidence="13 14">
    <name type="scientific">Nonlabens marinus S1-08</name>
    <dbReference type="NCBI Taxonomy" id="1454201"/>
    <lineage>
        <taxon>Bacteria</taxon>
        <taxon>Pseudomonadati</taxon>
        <taxon>Bacteroidota</taxon>
        <taxon>Flavobacteriia</taxon>
        <taxon>Flavobacteriales</taxon>
        <taxon>Flavobacteriaceae</taxon>
        <taxon>Nonlabens</taxon>
    </lineage>
</organism>
<feature type="transmembrane region" description="Helical" evidence="11">
    <location>
        <begin position="157"/>
        <end position="181"/>
    </location>
</feature>
<protein>
    <submittedName>
        <fullName evidence="13">Cobalt-zinc-cadmium resistance protein</fullName>
    </submittedName>
</protein>
<reference evidence="13 14" key="1">
    <citation type="journal article" date="2014" name="Proc. Natl. Acad. Sci. U.S.A.">
        <title>Functional characterization of flavobacteria rhodopsins reveals a unique class of light-driven chloride pump in bacteria.</title>
        <authorList>
            <person name="Yoshizawa S."/>
            <person name="Kumagai Y."/>
            <person name="Kim H."/>
            <person name="Ogura Y."/>
            <person name="Hayashi T."/>
            <person name="Iwasaki W."/>
            <person name="DeLong E.F."/>
            <person name="Kogure K."/>
        </authorList>
    </citation>
    <scope>NUCLEOTIDE SEQUENCE [LARGE SCALE GENOMIC DNA]</scope>
    <source>
        <strain evidence="13 14">S1-08</strain>
    </source>
</reference>
<dbReference type="STRING" id="1454201.NMS_2098"/>